<dbReference type="EMBL" id="SCWB01000001">
    <property type="protein sequence ID" value="TDM13241.1"/>
    <property type="molecule type" value="Genomic_DNA"/>
</dbReference>
<evidence type="ECO:0000313" key="1">
    <source>
        <dbReference type="EMBL" id="TDM13241.1"/>
    </source>
</evidence>
<dbReference type="OrthoDB" id="2418117at2"/>
<reference evidence="1 2" key="1">
    <citation type="submission" date="2019-01" db="EMBL/GenBank/DDBJ databases">
        <title>Draft genome sequences of the type strains of six Macrococcus species.</title>
        <authorList>
            <person name="Mazhar S."/>
            <person name="Altermann E."/>
            <person name="Hill C."/>
            <person name="Mcauliffe O."/>
        </authorList>
    </citation>
    <scope>NUCLEOTIDE SEQUENCE [LARGE SCALE GENOMIC DNA]</scope>
    <source>
        <strain evidence="1 2">CCM4815</strain>
    </source>
</reference>
<dbReference type="Pfam" id="PF08807">
    <property type="entry name" value="DUF1798"/>
    <property type="match status" value="1"/>
</dbReference>
<gene>
    <name evidence="1" type="ORF">ERX29_01165</name>
</gene>
<proteinExistence type="predicted"/>
<protein>
    <submittedName>
        <fullName evidence="1">DUF1798 family protein</fullName>
    </submittedName>
</protein>
<dbReference type="AlphaFoldDB" id="A0A4R6BXM0"/>
<keyword evidence="2" id="KW-1185">Reference proteome</keyword>
<dbReference type="SUPFAM" id="SSF140415">
    <property type="entry name" value="YppE-like"/>
    <property type="match status" value="1"/>
</dbReference>
<organism evidence="1 2">
    <name type="scientific">Macrococcus lamae</name>
    <dbReference type="NCBI Taxonomy" id="198484"/>
    <lineage>
        <taxon>Bacteria</taxon>
        <taxon>Bacillati</taxon>
        <taxon>Bacillota</taxon>
        <taxon>Bacilli</taxon>
        <taxon>Bacillales</taxon>
        <taxon>Staphylococcaceae</taxon>
        <taxon>Macrococcus</taxon>
    </lineage>
</organism>
<sequence>MLHECIQFLIEDLSAIDNNFDAAKNGREFNFVIDIQPFTEQVDGHLNDFLLYKDEIIAMRLMNPIKLDLMVTHLKELSVACFFEKTSKKVFIDQFKAVQHDLHYIERQSSL</sequence>
<comment type="caution">
    <text evidence="1">The sequence shown here is derived from an EMBL/GenBank/DDBJ whole genome shotgun (WGS) entry which is preliminary data.</text>
</comment>
<dbReference type="InterPro" id="IPR023351">
    <property type="entry name" value="YppE-like_sf"/>
</dbReference>
<accession>A0A4R6BXM0</accession>
<name>A0A4R6BXM0_9STAP</name>
<dbReference type="Proteomes" id="UP000294802">
    <property type="component" value="Unassembled WGS sequence"/>
</dbReference>
<dbReference type="Gene3D" id="1.20.120.440">
    <property type="entry name" value="YppE-like"/>
    <property type="match status" value="1"/>
</dbReference>
<dbReference type="RefSeq" id="WP_133442844.1">
    <property type="nucleotide sequence ID" value="NZ_SCWB01000001.1"/>
</dbReference>
<dbReference type="InterPro" id="IPR014913">
    <property type="entry name" value="YppE-like"/>
</dbReference>
<evidence type="ECO:0000313" key="2">
    <source>
        <dbReference type="Proteomes" id="UP000294802"/>
    </source>
</evidence>